<organism evidence="11">
    <name type="scientific">Chlorella variabilis</name>
    <name type="common">Green alga</name>
    <dbReference type="NCBI Taxonomy" id="554065"/>
    <lineage>
        <taxon>Eukaryota</taxon>
        <taxon>Viridiplantae</taxon>
        <taxon>Chlorophyta</taxon>
        <taxon>core chlorophytes</taxon>
        <taxon>Trebouxiophyceae</taxon>
        <taxon>Chlorellales</taxon>
        <taxon>Chlorellaceae</taxon>
        <taxon>Chlorella clade</taxon>
        <taxon>Chlorella</taxon>
    </lineage>
</organism>
<dbReference type="InterPro" id="IPR039261">
    <property type="entry name" value="FNR_nucleotide-bd"/>
</dbReference>
<dbReference type="Gene3D" id="3.40.50.80">
    <property type="entry name" value="Nucleotide-binding domain of ferredoxin-NADP reductase (FNR) module"/>
    <property type="match status" value="1"/>
</dbReference>
<dbReference type="RefSeq" id="XP_005849295.1">
    <property type="nucleotide sequence ID" value="XM_005849233.1"/>
</dbReference>
<keyword evidence="3" id="KW-0285">Flavoprotein</keyword>
<dbReference type="InterPro" id="IPR008254">
    <property type="entry name" value="Flavodoxin/NO_synth"/>
</dbReference>
<dbReference type="FunFam" id="3.40.50.80:FF:000001">
    <property type="entry name" value="NADPH--cytochrome P450 reductase 1"/>
    <property type="match status" value="1"/>
</dbReference>
<dbReference type="EMBL" id="GL433840">
    <property type="protein sequence ID" value="EFN57193.1"/>
    <property type="molecule type" value="Genomic_DNA"/>
</dbReference>
<dbReference type="GeneID" id="17356704"/>
<dbReference type="STRING" id="554065.E1ZA31"/>
<dbReference type="eggNOG" id="KOG1158">
    <property type="taxonomic scope" value="Eukaryota"/>
</dbReference>
<evidence type="ECO:0000256" key="6">
    <source>
        <dbReference type="ARBA" id="ARBA00022857"/>
    </source>
</evidence>
<sequence length="565" mass="59924">MLDLNDRRTLLLCGAATAGAATVWLARRQLTSSALQASSAPTSFESYLRNKDVGRKAAPPQRFAATSFEAYLRQPSATVAAAAAAPTAAAAAASAPAAPPADAKPVTVLYGTEYGFSREVAERACDALRGAGFWPQLLDMAGLPRGLPALASHQALLVVCSTQGDGVPPTEARDFCEWLAGSGAPQLGGAVRFSVCALGDRSYQHFCRCGHTLDARLEALGAARLAPRVDVNREDFSAIDGWVESVLEALRREPLKTVAELGGCDALAAAPAAQQGAKRWGKSRPFMGRVVAVEALCTLGGGDDKNTVRVEVDLGDSCLEYAPGDALGIWPTNCPQAVEELLGVLGADGDQLVPLEHPRRVQATVAVLRYSSLGRGRLGVCSTYVGERLAAGQQLAVYIHRNPDFRLPADPATPIIMVGPGTGLAPFRSFMLERILGAQASGAGFGPCLLYFGCRRRDQDYLYGPLLEGWAAEGKLTLFTAFSREQAAKVYVQDRLAASGPQVWRLLEAGAHFYVCGDAGSMAGAVERQLLHIIEEGQGQGPAAAQAYLARLAEEQRYQRDVWLS</sequence>
<dbReference type="GO" id="GO:0050660">
    <property type="term" value="F:flavin adenine dinucleotide binding"/>
    <property type="evidence" value="ECO:0007669"/>
    <property type="project" value="TreeGrafter"/>
</dbReference>
<dbReference type="KEGG" id="cvr:CHLNCDRAFT_57386"/>
<keyword evidence="5" id="KW-0274">FAD</keyword>
<keyword evidence="6" id="KW-0521">NADP</keyword>
<dbReference type="Gene3D" id="2.40.30.10">
    <property type="entry name" value="Translation factors"/>
    <property type="match status" value="1"/>
</dbReference>
<dbReference type="InterPro" id="IPR029039">
    <property type="entry name" value="Flavoprotein-like_sf"/>
</dbReference>
<dbReference type="AlphaFoldDB" id="E1ZA31"/>
<dbReference type="InParanoid" id="E1ZA31"/>
<dbReference type="GO" id="GO:0010181">
    <property type="term" value="F:FMN binding"/>
    <property type="evidence" value="ECO:0007669"/>
    <property type="project" value="InterPro"/>
</dbReference>
<dbReference type="Gene3D" id="3.40.50.360">
    <property type="match status" value="1"/>
</dbReference>
<evidence type="ECO:0000256" key="7">
    <source>
        <dbReference type="ARBA" id="ARBA00023002"/>
    </source>
</evidence>
<dbReference type="Proteomes" id="UP000008141">
    <property type="component" value="Unassembled WGS sequence"/>
</dbReference>
<dbReference type="InterPro" id="IPR001094">
    <property type="entry name" value="Flavdoxin-like"/>
</dbReference>
<evidence type="ECO:0000256" key="3">
    <source>
        <dbReference type="ARBA" id="ARBA00022630"/>
    </source>
</evidence>
<dbReference type="GO" id="GO:0005829">
    <property type="term" value="C:cytosol"/>
    <property type="evidence" value="ECO:0007669"/>
    <property type="project" value="TreeGrafter"/>
</dbReference>
<dbReference type="OrthoDB" id="1856718at2759"/>
<protein>
    <recommendedName>
        <fullName evidence="12">Flavodoxin-like domain-containing protein</fullName>
    </recommendedName>
</protein>
<dbReference type="SUPFAM" id="SSF63380">
    <property type="entry name" value="Riboflavin synthase domain-like"/>
    <property type="match status" value="1"/>
</dbReference>
<dbReference type="InterPro" id="IPR001709">
    <property type="entry name" value="Flavoprot_Pyr_Nucl_cyt_Rdtase"/>
</dbReference>
<evidence type="ECO:0000256" key="4">
    <source>
        <dbReference type="ARBA" id="ARBA00022643"/>
    </source>
</evidence>
<keyword evidence="7" id="KW-0560">Oxidoreductase</keyword>
<dbReference type="SUPFAM" id="SSF52343">
    <property type="entry name" value="Ferredoxin reductase-like, C-terminal NADP-linked domain"/>
    <property type="match status" value="1"/>
</dbReference>
<evidence type="ECO:0008006" key="12">
    <source>
        <dbReference type="Google" id="ProtNLM"/>
    </source>
</evidence>
<proteinExistence type="predicted"/>
<comment type="cofactor">
    <cofactor evidence="2">
        <name>FAD</name>
        <dbReference type="ChEBI" id="CHEBI:57692"/>
    </cofactor>
</comment>
<comment type="cofactor">
    <cofactor evidence="1">
        <name>FMN</name>
        <dbReference type="ChEBI" id="CHEBI:58210"/>
    </cofactor>
</comment>
<evidence type="ECO:0000313" key="11">
    <source>
        <dbReference type="Proteomes" id="UP000008141"/>
    </source>
</evidence>
<evidence type="ECO:0000256" key="2">
    <source>
        <dbReference type="ARBA" id="ARBA00001974"/>
    </source>
</evidence>
<evidence type="ECO:0000259" key="9">
    <source>
        <dbReference type="PROSITE" id="PS51384"/>
    </source>
</evidence>
<accession>E1ZA31</accession>
<dbReference type="Pfam" id="PF00175">
    <property type="entry name" value="NAD_binding_1"/>
    <property type="match status" value="1"/>
</dbReference>
<reference evidence="10 11" key="1">
    <citation type="journal article" date="2010" name="Plant Cell">
        <title>The Chlorella variabilis NC64A genome reveals adaptation to photosymbiosis, coevolution with viruses, and cryptic sex.</title>
        <authorList>
            <person name="Blanc G."/>
            <person name="Duncan G."/>
            <person name="Agarkova I."/>
            <person name="Borodovsky M."/>
            <person name="Gurnon J."/>
            <person name="Kuo A."/>
            <person name="Lindquist E."/>
            <person name="Lucas S."/>
            <person name="Pangilinan J."/>
            <person name="Polle J."/>
            <person name="Salamov A."/>
            <person name="Terry A."/>
            <person name="Yamada T."/>
            <person name="Dunigan D.D."/>
            <person name="Grigoriev I.V."/>
            <person name="Claverie J.M."/>
            <person name="Van Etten J.L."/>
        </authorList>
    </citation>
    <scope>NUCLEOTIDE SEQUENCE [LARGE SCALE GENOMIC DNA]</scope>
    <source>
        <strain evidence="10 11">NC64A</strain>
    </source>
</reference>
<evidence type="ECO:0000259" key="8">
    <source>
        <dbReference type="PROSITE" id="PS50902"/>
    </source>
</evidence>
<dbReference type="InterPro" id="IPR001433">
    <property type="entry name" value="OxRdtase_FAD/NAD-bd"/>
</dbReference>
<keyword evidence="11" id="KW-1185">Reference proteome</keyword>
<dbReference type="InterPro" id="IPR017927">
    <property type="entry name" value="FAD-bd_FR_type"/>
</dbReference>
<dbReference type="GO" id="GO:0016491">
    <property type="term" value="F:oxidoreductase activity"/>
    <property type="evidence" value="ECO:0007669"/>
    <property type="project" value="UniProtKB-KW"/>
</dbReference>
<dbReference type="Pfam" id="PF00258">
    <property type="entry name" value="Flavodoxin_1"/>
    <property type="match status" value="1"/>
</dbReference>
<dbReference type="PROSITE" id="PS51384">
    <property type="entry name" value="FAD_FR"/>
    <property type="match status" value="1"/>
</dbReference>
<dbReference type="PANTHER" id="PTHR19384:SF128">
    <property type="entry name" value="NADPH OXIDOREDUCTASE A"/>
    <property type="match status" value="1"/>
</dbReference>
<name>E1ZA31_CHLVA</name>
<evidence type="ECO:0000313" key="10">
    <source>
        <dbReference type="EMBL" id="EFN57193.1"/>
    </source>
</evidence>
<dbReference type="InterPro" id="IPR017938">
    <property type="entry name" value="Riboflavin_synthase-like_b-brl"/>
</dbReference>
<dbReference type="PROSITE" id="PS50902">
    <property type="entry name" value="FLAVODOXIN_LIKE"/>
    <property type="match status" value="1"/>
</dbReference>
<dbReference type="SUPFAM" id="SSF52218">
    <property type="entry name" value="Flavoproteins"/>
    <property type="match status" value="1"/>
</dbReference>
<keyword evidence="4" id="KW-0288">FMN</keyword>
<dbReference type="PRINTS" id="PR00371">
    <property type="entry name" value="FPNCR"/>
</dbReference>
<feature type="domain" description="FAD-binding FR-type" evidence="9">
    <location>
        <begin position="283"/>
        <end position="408"/>
    </location>
</feature>
<evidence type="ECO:0000256" key="5">
    <source>
        <dbReference type="ARBA" id="ARBA00022827"/>
    </source>
</evidence>
<evidence type="ECO:0000256" key="1">
    <source>
        <dbReference type="ARBA" id="ARBA00001917"/>
    </source>
</evidence>
<feature type="domain" description="Flavodoxin-like" evidence="8">
    <location>
        <begin position="106"/>
        <end position="247"/>
    </location>
</feature>
<dbReference type="PANTHER" id="PTHR19384">
    <property type="entry name" value="NITRIC OXIDE SYNTHASE-RELATED"/>
    <property type="match status" value="1"/>
</dbReference>
<dbReference type="PRINTS" id="PR00369">
    <property type="entry name" value="FLAVODOXIN"/>
</dbReference>
<dbReference type="Pfam" id="PF00667">
    <property type="entry name" value="FAD_binding_1"/>
    <property type="match status" value="1"/>
</dbReference>
<dbReference type="InterPro" id="IPR003097">
    <property type="entry name" value="CysJ-like_FAD-binding"/>
</dbReference>
<gene>
    <name evidence="10" type="ORF">CHLNCDRAFT_57386</name>
</gene>